<dbReference type="Pfam" id="PF07498">
    <property type="entry name" value="Rho_N"/>
    <property type="match status" value="1"/>
</dbReference>
<dbReference type="PANTHER" id="PTHR33747:SF1">
    <property type="entry name" value="ADENYLATE CYCLASE-ASSOCIATED CAP C-TERMINAL DOMAIN-CONTAINING PROTEIN"/>
    <property type="match status" value="1"/>
</dbReference>
<dbReference type="Proteomes" id="UP000662088">
    <property type="component" value="Unassembled WGS sequence"/>
</dbReference>
<proteinExistence type="predicted"/>
<protein>
    <submittedName>
        <fullName evidence="2">SEC-C domain-containing protein</fullName>
    </submittedName>
</protein>
<dbReference type="AlphaFoldDB" id="A0A8I0A5B1"/>
<dbReference type="InterPro" id="IPR011112">
    <property type="entry name" value="Rho-like_N"/>
</dbReference>
<dbReference type="SUPFAM" id="SSF103642">
    <property type="entry name" value="Sec-C motif"/>
    <property type="match status" value="1"/>
</dbReference>
<evidence type="ECO:0000313" key="2">
    <source>
        <dbReference type="EMBL" id="MBC5639704.1"/>
    </source>
</evidence>
<name>A0A8I0A5B1_9CLOT</name>
<dbReference type="InterPro" id="IPR004027">
    <property type="entry name" value="SEC_C_motif"/>
</dbReference>
<reference evidence="2" key="1">
    <citation type="submission" date="2020-08" db="EMBL/GenBank/DDBJ databases">
        <title>Genome public.</title>
        <authorList>
            <person name="Liu C."/>
            <person name="Sun Q."/>
        </authorList>
    </citation>
    <scope>NUCLEOTIDE SEQUENCE</scope>
    <source>
        <strain evidence="2">NSJ-42</strain>
    </source>
</reference>
<dbReference type="EMBL" id="JACOOQ010000005">
    <property type="protein sequence ID" value="MBC5639704.1"/>
    <property type="molecule type" value="Genomic_DNA"/>
</dbReference>
<evidence type="ECO:0000259" key="1">
    <source>
        <dbReference type="SMART" id="SM00959"/>
    </source>
</evidence>
<dbReference type="Gene3D" id="3.10.450.50">
    <property type="match status" value="1"/>
</dbReference>
<dbReference type="SUPFAM" id="SSF68912">
    <property type="entry name" value="Rho N-terminal domain-like"/>
    <property type="match status" value="1"/>
</dbReference>
<dbReference type="SMART" id="SM00959">
    <property type="entry name" value="Rho_N"/>
    <property type="match status" value="1"/>
</dbReference>
<dbReference type="RefSeq" id="WP_186834844.1">
    <property type="nucleotide sequence ID" value="NZ_JACOOQ010000005.1"/>
</dbReference>
<comment type="caution">
    <text evidence="2">The sequence shown here is derived from an EMBL/GenBank/DDBJ whole genome shotgun (WGS) entry which is preliminary data.</text>
</comment>
<dbReference type="GO" id="GO:0006353">
    <property type="term" value="P:DNA-templated transcription termination"/>
    <property type="evidence" value="ECO:0007669"/>
    <property type="project" value="InterPro"/>
</dbReference>
<dbReference type="InterPro" id="IPR036269">
    <property type="entry name" value="Rho_N_sf"/>
</dbReference>
<accession>A0A8I0A5B1</accession>
<keyword evidence="3" id="KW-1185">Reference proteome</keyword>
<sequence length="375" mass="43216">MKDKDKLQEEILKADMKNVEKIWKESDGEQTLAALLEKMTKDELVKVAKKYDVKGITSLKKAEVVERIREVIIKNVDLMINSLEETSIKFLQELINYGGVKKYQCDLLINSNFLRNRGIVFTASINGELYVILPEELRVLLKEKITKDVMTAAREKSDLIKAIAGSTYYYGVVSYSAIREILESTFNTEVTDEKIKELVLIGEELGYDYVIEEDGLCHIDVENSNKIVKLQKKNKKNICKFDKKTLIKAGVPDFMEEHKSGKNLQRALGEMFIIDKEILKDEMDSFTISIKNEMPMEKSINLFLDAYEIDNEEEKNIFAYELEHLAKSIKRWSLNGYSENEITKLEQRVVNEVNIGRNDPCLCGSKKKYKKCCGR</sequence>
<dbReference type="PANTHER" id="PTHR33747">
    <property type="entry name" value="UPF0225 PROTEIN SCO1677"/>
    <property type="match status" value="1"/>
</dbReference>
<dbReference type="Gene3D" id="1.10.720.10">
    <property type="match status" value="1"/>
</dbReference>
<gene>
    <name evidence="2" type="ORF">H8R92_04525</name>
</gene>
<dbReference type="Pfam" id="PF02810">
    <property type="entry name" value="SEC-C"/>
    <property type="match status" value="1"/>
</dbReference>
<evidence type="ECO:0000313" key="3">
    <source>
        <dbReference type="Proteomes" id="UP000662088"/>
    </source>
</evidence>
<feature type="domain" description="Rho termination factor-like N-terminal" evidence="1">
    <location>
        <begin position="35"/>
        <end position="77"/>
    </location>
</feature>
<organism evidence="2 3">
    <name type="scientific">Clostridium lentum</name>
    <dbReference type="NCBI Taxonomy" id="2763037"/>
    <lineage>
        <taxon>Bacteria</taxon>
        <taxon>Bacillati</taxon>
        <taxon>Bacillota</taxon>
        <taxon>Clostridia</taxon>
        <taxon>Eubacteriales</taxon>
        <taxon>Clostridiaceae</taxon>
        <taxon>Clostridium</taxon>
    </lineage>
</organism>